<dbReference type="OrthoDB" id="5366332at2759"/>
<feature type="compositionally biased region" description="Low complexity" evidence="1">
    <location>
        <begin position="107"/>
        <end position="129"/>
    </location>
</feature>
<dbReference type="EMBL" id="FJUX01000056">
    <property type="protein sequence ID" value="CZT02314.1"/>
    <property type="molecule type" value="Genomic_DNA"/>
</dbReference>
<feature type="compositionally biased region" description="Low complexity" evidence="1">
    <location>
        <begin position="143"/>
        <end position="153"/>
    </location>
</feature>
<feature type="region of interest" description="Disordered" evidence="1">
    <location>
        <begin position="202"/>
        <end position="237"/>
    </location>
</feature>
<evidence type="ECO:0000256" key="1">
    <source>
        <dbReference type="SAM" id="MobiDB-lite"/>
    </source>
</evidence>
<feature type="compositionally biased region" description="Basic and acidic residues" evidence="1">
    <location>
        <begin position="81"/>
        <end position="96"/>
    </location>
</feature>
<organism evidence="2 3">
    <name type="scientific">Rhynchosporium agropyri</name>
    <dbReference type="NCBI Taxonomy" id="914238"/>
    <lineage>
        <taxon>Eukaryota</taxon>
        <taxon>Fungi</taxon>
        <taxon>Dikarya</taxon>
        <taxon>Ascomycota</taxon>
        <taxon>Pezizomycotina</taxon>
        <taxon>Leotiomycetes</taxon>
        <taxon>Helotiales</taxon>
        <taxon>Ploettnerulaceae</taxon>
        <taxon>Rhynchosporium</taxon>
    </lineage>
</organism>
<evidence type="ECO:0000313" key="3">
    <source>
        <dbReference type="Proteomes" id="UP000178912"/>
    </source>
</evidence>
<keyword evidence="3" id="KW-1185">Reference proteome</keyword>
<gene>
    <name evidence="2" type="ORF">RAG0_09535</name>
</gene>
<name>A0A1E1KVW7_9HELO</name>
<feature type="region of interest" description="Disordered" evidence="1">
    <location>
        <begin position="56"/>
        <end position="190"/>
    </location>
</feature>
<feature type="compositionally biased region" description="Low complexity" evidence="1">
    <location>
        <begin position="160"/>
        <end position="175"/>
    </location>
</feature>
<protein>
    <submittedName>
        <fullName evidence="2">Uncharacterized protein</fullName>
    </submittedName>
</protein>
<reference evidence="3" key="1">
    <citation type="submission" date="2016-03" db="EMBL/GenBank/DDBJ databases">
        <authorList>
            <person name="Guldener U."/>
        </authorList>
    </citation>
    <scope>NUCLEOTIDE SEQUENCE [LARGE SCALE GENOMIC DNA]</scope>
    <source>
        <strain evidence="3">04CH-RAC-A.6.1</strain>
    </source>
</reference>
<dbReference type="AlphaFoldDB" id="A0A1E1KVW7"/>
<evidence type="ECO:0000313" key="2">
    <source>
        <dbReference type="EMBL" id="CZT02314.1"/>
    </source>
</evidence>
<accession>A0A1E1KVW7</accession>
<sequence>MVHSSQVPKHHLNPISTHWRNRSLSSLSAISDAPTFHSAHANLSSMELRQMPFPHQPLVLTSLPPSNPKQPLPSSELSSLKMDRQDSGYAERERNPNSKSTAELPISNSATDSRRTSTSSSIKRLSSPSAQISNTARPKHRTTNSSSSSSTTRPTKRTSRTSTTTGHRSSNSTTRPSLPSRHTVPYTQQIQQSQQPYEFFQFPALGDSSPPRSRNAAIPHQDPAPDTLSSPPPPPTVQYWTSDSTRRLEYAAIDAASKGVRGFFIKLLPDCILPPSTRRTKFHNVNDGDAESDAGSVRRYRLVLPEEKGCCASVGDTVLGRGNGGSARGRGLLRRWTSFGRRKDAME</sequence>
<dbReference type="Proteomes" id="UP000178912">
    <property type="component" value="Unassembled WGS sequence"/>
</dbReference>
<proteinExistence type="predicted"/>